<sequence>MHFNPFFTTLAVVITGLTPSALGFWRLPCRGRLGTARIDPLVNPGEIAPHAHVIHGGSNFDLTVNSDQLRESSCTSCGVVEDKSVYWTPGTYFQYPNGTTELVGQVGGMLVYYELNGKNIQAFPKGFRMLAGDANQRNFTLPFPDPPSATWSGQHSTQFALSQKAIGFNCLNYNRDPEPALYRHTMPSKEFLDENCADGVRMEVAFPSCWNGRDLDSPDHRSHVAYPSEVKDGACPEGFEKRIVVLFYETIWDTYAYKGVEGRFLISNGDPTGCGYHADFIEGWNEGILEQAVNTCTDKSGMVESCPLFTLQDEATQQQCKFNIAKSVYNENCYLTDGGLPGNMAVHEGPAYASSPKIEVPAAKPSPPPSPPPPPAAPIPSPAEFYVSPADTNQKNGPPSEDAGTPICTTWRTEGNVVYEHILVQVVTTTTVGVPADSTPTSDAIIPIRVREHLAHHRRNLHGHH</sequence>
<dbReference type="PANTHER" id="PTHR43662:SF7">
    <property type="entry name" value="DUF1996 DOMAIN-CONTAINING PROTEIN"/>
    <property type="match status" value="1"/>
</dbReference>
<protein>
    <recommendedName>
        <fullName evidence="2">DUF1996 domain-containing protein</fullName>
    </recommendedName>
</protein>
<feature type="compositionally biased region" description="Pro residues" evidence="1">
    <location>
        <begin position="364"/>
        <end position="381"/>
    </location>
</feature>
<evidence type="ECO:0000313" key="4">
    <source>
        <dbReference type="Proteomes" id="UP000224634"/>
    </source>
</evidence>
<feature type="domain" description="DUF1996" evidence="2">
    <location>
        <begin position="39"/>
        <end position="284"/>
    </location>
</feature>
<comment type="caution">
    <text evidence="3">The sequence shown here is derived from an EMBL/GenBank/DDBJ whole genome shotgun (WGS) entry which is preliminary data.</text>
</comment>
<name>A0A2B7WRB8_POLH7</name>
<keyword evidence="4" id="KW-1185">Reference proteome</keyword>
<dbReference type="PANTHER" id="PTHR43662">
    <property type="match status" value="1"/>
</dbReference>
<dbReference type="InterPro" id="IPR018535">
    <property type="entry name" value="DUF1996"/>
</dbReference>
<proteinExistence type="predicted"/>
<accession>A0A2B7WRB8</accession>
<dbReference type="AlphaFoldDB" id="A0A2B7WRB8"/>
<dbReference type="OrthoDB" id="74764at2759"/>
<dbReference type="EMBL" id="PDNA01000279">
    <property type="protein sequence ID" value="PGG99031.1"/>
    <property type="molecule type" value="Genomic_DNA"/>
</dbReference>
<dbReference type="Proteomes" id="UP000224634">
    <property type="component" value="Unassembled WGS sequence"/>
</dbReference>
<dbReference type="Pfam" id="PF09362">
    <property type="entry name" value="DUF1996"/>
    <property type="match status" value="1"/>
</dbReference>
<evidence type="ECO:0000313" key="3">
    <source>
        <dbReference type="EMBL" id="PGG99031.1"/>
    </source>
</evidence>
<feature type="region of interest" description="Disordered" evidence="1">
    <location>
        <begin position="357"/>
        <end position="408"/>
    </location>
</feature>
<evidence type="ECO:0000259" key="2">
    <source>
        <dbReference type="Pfam" id="PF09362"/>
    </source>
</evidence>
<evidence type="ECO:0000256" key="1">
    <source>
        <dbReference type="SAM" id="MobiDB-lite"/>
    </source>
</evidence>
<reference evidence="3 4" key="1">
    <citation type="submission" date="2017-10" db="EMBL/GenBank/DDBJ databases">
        <title>Comparative genomics in systemic dimorphic fungi from Ajellomycetaceae.</title>
        <authorList>
            <person name="Munoz J.F."/>
            <person name="Mcewen J.G."/>
            <person name="Clay O.K."/>
            <person name="Cuomo C.A."/>
        </authorList>
    </citation>
    <scope>NUCLEOTIDE SEQUENCE [LARGE SCALE GENOMIC DNA]</scope>
    <source>
        <strain evidence="3 4">UAMH7299</strain>
    </source>
</reference>
<dbReference type="STRING" id="1447883.A0A2B7WRB8"/>
<gene>
    <name evidence="3" type="ORF">AJ80_09421</name>
</gene>
<organism evidence="3 4">
    <name type="scientific">Polytolypa hystricis (strain UAMH7299)</name>
    <dbReference type="NCBI Taxonomy" id="1447883"/>
    <lineage>
        <taxon>Eukaryota</taxon>
        <taxon>Fungi</taxon>
        <taxon>Dikarya</taxon>
        <taxon>Ascomycota</taxon>
        <taxon>Pezizomycotina</taxon>
        <taxon>Eurotiomycetes</taxon>
        <taxon>Eurotiomycetidae</taxon>
        <taxon>Onygenales</taxon>
        <taxon>Onygenales incertae sedis</taxon>
        <taxon>Polytolypa</taxon>
    </lineage>
</organism>